<comment type="subcellular location">
    <subcellularLocation>
        <location evidence="6">Cytoplasm</location>
    </subcellularLocation>
</comment>
<evidence type="ECO:0000256" key="4">
    <source>
        <dbReference type="ARBA" id="ARBA00023054"/>
    </source>
</evidence>
<dbReference type="CDD" id="cd03278">
    <property type="entry name" value="ABC_SMC_barmotin"/>
    <property type="match status" value="2"/>
</dbReference>
<keyword evidence="5 6" id="KW-0238">DNA-binding</keyword>
<dbReference type="Gene3D" id="3.30.70.1620">
    <property type="match status" value="1"/>
</dbReference>
<feature type="binding site" evidence="6">
    <location>
        <begin position="32"/>
        <end position="39"/>
    </location>
    <ligand>
        <name>ATP</name>
        <dbReference type="ChEBI" id="CHEBI:30616"/>
    </ligand>
</feature>
<feature type="region of interest" description="Disordered" evidence="7">
    <location>
        <begin position="862"/>
        <end position="888"/>
    </location>
</feature>
<dbReference type="EMBL" id="JBHRZT010000020">
    <property type="protein sequence ID" value="MFC3882604.1"/>
    <property type="molecule type" value="Genomic_DNA"/>
</dbReference>
<dbReference type="InterPro" id="IPR003395">
    <property type="entry name" value="RecF/RecN/SMC_N"/>
</dbReference>
<dbReference type="PIRSF" id="PIRSF005719">
    <property type="entry name" value="SMC"/>
    <property type="match status" value="1"/>
</dbReference>
<feature type="domain" description="SMC hinge" evidence="8">
    <location>
        <begin position="519"/>
        <end position="638"/>
    </location>
</feature>
<comment type="similarity">
    <text evidence="6">Belongs to the SMC family.</text>
</comment>
<evidence type="ECO:0000256" key="1">
    <source>
        <dbReference type="ARBA" id="ARBA00022490"/>
    </source>
</evidence>
<feature type="compositionally biased region" description="Basic and acidic residues" evidence="7">
    <location>
        <begin position="875"/>
        <end position="888"/>
    </location>
</feature>
<dbReference type="Gene3D" id="3.40.50.300">
    <property type="entry name" value="P-loop containing nucleotide triphosphate hydrolases"/>
    <property type="match status" value="2"/>
</dbReference>
<organism evidence="9 10">
    <name type="scientific">Bacillus songklensis</name>
    <dbReference type="NCBI Taxonomy" id="1069116"/>
    <lineage>
        <taxon>Bacteria</taxon>
        <taxon>Bacillati</taxon>
        <taxon>Bacillota</taxon>
        <taxon>Bacilli</taxon>
        <taxon>Bacillales</taxon>
        <taxon>Bacillaceae</taxon>
        <taxon>Bacillus</taxon>
    </lineage>
</organism>
<dbReference type="SMART" id="SM00968">
    <property type="entry name" value="SMC_hinge"/>
    <property type="match status" value="1"/>
</dbReference>
<evidence type="ECO:0000256" key="3">
    <source>
        <dbReference type="ARBA" id="ARBA00022840"/>
    </source>
</evidence>
<dbReference type="HAMAP" id="MF_01894">
    <property type="entry name" value="Smc_prok"/>
    <property type="match status" value="1"/>
</dbReference>
<comment type="domain">
    <text evidence="6">Contains large globular domains required for ATP hydrolysis at each terminus and a third globular domain forming a flexible hinge near the middle of the molecule. These domains are separated by coiled-coil structures.</text>
</comment>
<comment type="caution">
    <text evidence="9">The sequence shown here is derived from an EMBL/GenBank/DDBJ whole genome shotgun (WGS) entry which is preliminary data.</text>
</comment>
<sequence length="1187" mass="137246">MFLKRLDIVGFKSFAEKISVDFVQGVTAVVGPNGSGKSNITDAIRWVLGEQSAKSLRGAKMEDIIFAGSDTRKPLNMAEVTLTLENEDQFLPIDYHEVSVTRRVYRSGDSEFLINKQPCRLKDIIDLFMDSGLGKEAFSIISQGKVEEILSNKAEERRSIFEEAAGVLKYKTRKRKAEIKLIETQENLNRVMDILHEIEGQLEPLKIQASIARDYIEKKEELKKIDIAVTVYEIEELHQKWEQLKRLFEEHQSLESSLSNNIQERESKIEEFRSRIQVIDEDLHAVQQRLLLTSQELEKLEGRKEVLKERKKNAAQNKQQLEQLIGEYQQKSIELAELKEREYQLLKIYETEVVEMKQALQEKQSLFATYSENLEGKLEQLKSDYFELLNEQTSARNEKAFLEQQIIQNEERQQRLGASNQKFLQERQELTERKEKLASELTACTTELETFIHSFRQKQQQLETLRERYRKKESTLYQAYQYVQQTKSRKEMLEEMQEDYAGYFQGVKEVLKARDERLQGIEGAVAELIQVPKEYETAIEIALGAATQHIVVKDEQSARSAIQFLKRHSYGRATFLPLSTVREKQLSSSHLHLLQQHDSFVGVASQLISFSSKYQQVIGSLLGTVIIAKDLQGANELAKYVQHRYRFVTLEGDVVNPGGSMTGGTVRQKTNSLLGRQRELENMTAKLGEMEEKTIQLETQVKELKGQMEALEQDIQLSQSAGEELRTKHQDLKTEVRQIELEEKTLNDRLSLYDHEMESFDSDKQRIHIRLKELESTIEDSSMKLGAIEHEIEMVTKQKSEQQTSKETVQNELTELKVVLASKQEVLKNQREKFERLRFELEQTEKRLIEVQEDLSLLTSEMTNNDSGESQLESAAKKKLQEKNELADRLTNRREERVKLQEQVEILDNNSKELKRQHKQVVQALQDEEVKINRLEVELDNRLERLSAEYQLSFEGAKQTHKLEIGIEEARKRMKLVKLAIEELGTVNIGAIDEHDRISERYDFLSSQKDDLEEAKNTLYQIIEEMDEEMKKRFSQTFYSIKEQFDFVFKSLFGGGRADLVLTDPKDLLRTGVDIIAQPPGKKLQNLSLLSGGERSLTAIALLFSILKVRPVPFCVLDEVEAALDEANVQRFAKYLRNFSDETQFIVITHRKGTMEEADVLYGVTMQESGVSKLVSVRMEESKEYAQ</sequence>
<feature type="compositionally biased region" description="Polar residues" evidence="7">
    <location>
        <begin position="862"/>
        <end position="873"/>
    </location>
</feature>
<dbReference type="InterPro" id="IPR027417">
    <property type="entry name" value="P-loop_NTPase"/>
</dbReference>
<evidence type="ECO:0000256" key="5">
    <source>
        <dbReference type="ARBA" id="ARBA00023125"/>
    </source>
</evidence>
<dbReference type="NCBIfam" id="TIGR02168">
    <property type="entry name" value="SMC_prok_B"/>
    <property type="match status" value="1"/>
</dbReference>
<keyword evidence="3 6" id="KW-0067">ATP-binding</keyword>
<dbReference type="Gene3D" id="1.10.287.1490">
    <property type="match status" value="1"/>
</dbReference>
<evidence type="ECO:0000259" key="8">
    <source>
        <dbReference type="SMART" id="SM00968"/>
    </source>
</evidence>
<dbReference type="InterPro" id="IPR011890">
    <property type="entry name" value="SMC_prok"/>
</dbReference>
<keyword evidence="1 6" id="KW-0963">Cytoplasm</keyword>
<dbReference type="PANTHER" id="PTHR43977">
    <property type="entry name" value="STRUCTURAL MAINTENANCE OF CHROMOSOMES PROTEIN 3"/>
    <property type="match status" value="1"/>
</dbReference>
<dbReference type="Gene3D" id="1.20.1060.20">
    <property type="match status" value="1"/>
</dbReference>
<dbReference type="InterPro" id="IPR036277">
    <property type="entry name" value="SMC_hinge_sf"/>
</dbReference>
<keyword evidence="4 6" id="KW-0175">Coiled coil</keyword>
<comment type="subunit">
    <text evidence="6">Homodimer.</text>
</comment>
<reference evidence="10" key="1">
    <citation type="journal article" date="2019" name="Int. J. Syst. Evol. Microbiol.">
        <title>The Global Catalogue of Microorganisms (GCM) 10K type strain sequencing project: providing services to taxonomists for standard genome sequencing and annotation.</title>
        <authorList>
            <consortium name="The Broad Institute Genomics Platform"/>
            <consortium name="The Broad Institute Genome Sequencing Center for Infectious Disease"/>
            <person name="Wu L."/>
            <person name="Ma J."/>
        </authorList>
    </citation>
    <scope>NUCLEOTIDE SEQUENCE [LARGE SCALE GENOMIC DNA]</scope>
    <source>
        <strain evidence="10">CCUG 61889</strain>
    </source>
</reference>
<dbReference type="SUPFAM" id="SSF52540">
    <property type="entry name" value="P-loop containing nucleoside triphosphate hydrolases"/>
    <property type="match status" value="2"/>
</dbReference>
<dbReference type="InterPro" id="IPR024704">
    <property type="entry name" value="SMC"/>
</dbReference>
<feature type="coiled-coil region" evidence="6">
    <location>
        <begin position="995"/>
        <end position="1032"/>
    </location>
</feature>
<evidence type="ECO:0000313" key="10">
    <source>
        <dbReference type="Proteomes" id="UP001595752"/>
    </source>
</evidence>
<proteinExistence type="inferred from homology"/>
<accession>A0ABV8AY66</accession>
<evidence type="ECO:0000256" key="6">
    <source>
        <dbReference type="HAMAP-Rule" id="MF_01894"/>
    </source>
</evidence>
<gene>
    <name evidence="6 9" type="primary">smc</name>
    <name evidence="9" type="ORF">ACFOU2_03515</name>
</gene>
<dbReference type="SUPFAM" id="SSF75553">
    <property type="entry name" value="Smc hinge domain"/>
    <property type="match status" value="1"/>
</dbReference>
<dbReference type="Pfam" id="PF02463">
    <property type="entry name" value="SMC_N"/>
    <property type="match status" value="1"/>
</dbReference>
<dbReference type="RefSeq" id="WP_377912232.1">
    <property type="nucleotide sequence ID" value="NZ_JBHRZT010000020.1"/>
</dbReference>
<dbReference type="Pfam" id="PF06470">
    <property type="entry name" value="SMC_hinge"/>
    <property type="match status" value="1"/>
</dbReference>
<keyword evidence="10" id="KW-1185">Reference proteome</keyword>
<evidence type="ECO:0000313" key="9">
    <source>
        <dbReference type="EMBL" id="MFC3882604.1"/>
    </source>
</evidence>
<dbReference type="Proteomes" id="UP001595752">
    <property type="component" value="Unassembled WGS sequence"/>
</dbReference>
<keyword evidence="2 6" id="KW-0547">Nucleotide-binding</keyword>
<comment type="function">
    <text evidence="6">Required for chromosome condensation and partitioning.</text>
</comment>
<name>A0ABV8AY66_9BACI</name>
<evidence type="ECO:0000256" key="2">
    <source>
        <dbReference type="ARBA" id="ARBA00022741"/>
    </source>
</evidence>
<feature type="coiled-coil region" evidence="6">
    <location>
        <begin position="234"/>
        <end position="475"/>
    </location>
</feature>
<dbReference type="InterPro" id="IPR010935">
    <property type="entry name" value="SMC_hinge"/>
</dbReference>
<evidence type="ECO:0000256" key="7">
    <source>
        <dbReference type="SAM" id="MobiDB-lite"/>
    </source>
</evidence>
<protein>
    <recommendedName>
        <fullName evidence="6">Chromosome partition protein Smc</fullName>
    </recommendedName>
</protein>